<organism evidence="1 2">
    <name type="scientific">Nezara viridula</name>
    <name type="common">Southern green stink bug</name>
    <name type="synonym">Cimex viridulus</name>
    <dbReference type="NCBI Taxonomy" id="85310"/>
    <lineage>
        <taxon>Eukaryota</taxon>
        <taxon>Metazoa</taxon>
        <taxon>Ecdysozoa</taxon>
        <taxon>Arthropoda</taxon>
        <taxon>Hexapoda</taxon>
        <taxon>Insecta</taxon>
        <taxon>Pterygota</taxon>
        <taxon>Neoptera</taxon>
        <taxon>Paraneoptera</taxon>
        <taxon>Hemiptera</taxon>
        <taxon>Heteroptera</taxon>
        <taxon>Panheteroptera</taxon>
        <taxon>Pentatomomorpha</taxon>
        <taxon>Pentatomoidea</taxon>
        <taxon>Pentatomidae</taxon>
        <taxon>Pentatominae</taxon>
        <taxon>Nezara</taxon>
    </lineage>
</organism>
<reference evidence="1" key="1">
    <citation type="submission" date="2022-01" db="EMBL/GenBank/DDBJ databases">
        <authorList>
            <person name="King R."/>
        </authorList>
    </citation>
    <scope>NUCLEOTIDE SEQUENCE</scope>
</reference>
<proteinExistence type="predicted"/>
<evidence type="ECO:0000313" key="1">
    <source>
        <dbReference type="EMBL" id="CAH1401083.1"/>
    </source>
</evidence>
<accession>A0A9P0HET1</accession>
<sequence>MRLDKPLGLLCIGSNSDQIRFTFAHTHLPLSSQCHHLLRHPRSTSTIFQVVWLYCAAALEEIRKRKRKLNVFKTVYFKKIDQGWADKETETGLSISHDMKAWRLRWAGHVARSNPSGSFYVTMNASIKGKRPRGSPKSRWID</sequence>
<dbReference type="Proteomes" id="UP001152798">
    <property type="component" value="Chromosome 5"/>
</dbReference>
<evidence type="ECO:0000313" key="2">
    <source>
        <dbReference type="Proteomes" id="UP001152798"/>
    </source>
</evidence>
<dbReference type="EMBL" id="OV725081">
    <property type="protein sequence ID" value="CAH1401083.1"/>
    <property type="molecule type" value="Genomic_DNA"/>
</dbReference>
<gene>
    <name evidence="1" type="ORF">NEZAVI_LOCUS10180</name>
</gene>
<dbReference type="AlphaFoldDB" id="A0A9P0HET1"/>
<dbReference type="OrthoDB" id="6626863at2759"/>
<name>A0A9P0HET1_NEZVI</name>
<protein>
    <submittedName>
        <fullName evidence="1">Uncharacterized protein</fullName>
    </submittedName>
</protein>
<keyword evidence="2" id="KW-1185">Reference proteome</keyword>